<dbReference type="HOGENOM" id="CLU_905528_0_0_5"/>
<evidence type="ECO:0000313" key="2">
    <source>
        <dbReference type="EMBL" id="EPX76828.1"/>
    </source>
</evidence>
<name>S9QB05_9RHOB</name>
<evidence type="ECO:0000313" key="3">
    <source>
        <dbReference type="Proteomes" id="UP000015351"/>
    </source>
</evidence>
<accession>S9QB05</accession>
<protein>
    <recommendedName>
        <fullName evidence="1">Xaa-Pro dipeptidyl-peptidase-like domain-containing protein</fullName>
    </recommendedName>
</protein>
<sequence length="307" mass="34538">MRIVVRDGITLSARVWMPEDAKTTPLPAILEILPYRKRDGTNARDATTHAKFSQHGYVCLRVDLRGCGESEGLFEDEYSEQELSDIEDVIGWISQQPWCSGAVGIMGISWGGFNGLQTAARRPPALKAVISLCSSVDRFADDIHYKGGCQLMENIGWAATATSWFSMPPDPLLVGDDWRDIWLERLENTPPLINKWQQHSSKDSYWKHGSVSEDFSQIEAAVLVIGGWHDGYRNTAAKLLKGGTSGPVKAIMGPWNHKYPHLATPEPRMDFVSEALRWWDRWLKDAPNSVDDDPDYRVYLMGGYILN</sequence>
<proteinExistence type="predicted"/>
<dbReference type="PANTHER" id="PTHR43056:SF10">
    <property type="entry name" value="COCE_NOND FAMILY, PUTATIVE (AFU_ORTHOLOGUE AFUA_7G00600)-RELATED"/>
    <property type="match status" value="1"/>
</dbReference>
<reference evidence="3" key="1">
    <citation type="journal article" date="2013" name="Stand. Genomic Sci.">
        <title>Genome sequence of the Litoreibacter arenae type strain (DSM 19593(T)), a member of the Roseobacter clade isolated from sea sand.</title>
        <authorList>
            <person name="Riedel T."/>
            <person name="Fiebig A."/>
            <person name="Petersen J."/>
            <person name="Gronow S."/>
            <person name="Kyrpides N.C."/>
            <person name="Goker M."/>
            <person name="Klenk H.P."/>
        </authorList>
    </citation>
    <scope>NUCLEOTIDE SEQUENCE [LARGE SCALE GENOMIC DNA]</scope>
    <source>
        <strain evidence="3">DSM 19593</strain>
    </source>
</reference>
<dbReference type="SUPFAM" id="SSF53474">
    <property type="entry name" value="alpha/beta-Hydrolases"/>
    <property type="match status" value="1"/>
</dbReference>
<dbReference type="InterPro" id="IPR000383">
    <property type="entry name" value="Xaa-Pro-like_dom"/>
</dbReference>
<dbReference type="Gene3D" id="1.10.3020.10">
    <property type="entry name" value="alpha-amino acid ester hydrolase ( Helical cap domain)"/>
    <property type="match status" value="1"/>
</dbReference>
<dbReference type="Proteomes" id="UP000015351">
    <property type="component" value="Unassembled WGS sequence"/>
</dbReference>
<feature type="domain" description="Xaa-Pro dipeptidyl-peptidase-like" evidence="1">
    <location>
        <begin position="7"/>
        <end position="259"/>
    </location>
</feature>
<gene>
    <name evidence="2" type="ORF">thalar_02545</name>
</gene>
<comment type="caution">
    <text evidence="2">The sequence shown here is derived from an EMBL/GenBank/DDBJ whole genome shotgun (WGS) entry which is preliminary data.</text>
</comment>
<dbReference type="NCBIfam" id="TIGR00976">
    <property type="entry name" value="CocE_NonD"/>
    <property type="match status" value="1"/>
</dbReference>
<dbReference type="EMBL" id="AONI01000015">
    <property type="protein sequence ID" value="EPX76828.1"/>
    <property type="molecule type" value="Genomic_DNA"/>
</dbReference>
<dbReference type="GO" id="GO:0016787">
    <property type="term" value="F:hydrolase activity"/>
    <property type="evidence" value="ECO:0007669"/>
    <property type="project" value="InterPro"/>
</dbReference>
<dbReference type="RefSeq" id="WP_021101900.1">
    <property type="nucleotide sequence ID" value="NZ_KE557314.1"/>
</dbReference>
<dbReference type="InterPro" id="IPR005674">
    <property type="entry name" value="CocE/Ser_esterase"/>
</dbReference>
<dbReference type="PANTHER" id="PTHR43056">
    <property type="entry name" value="PEPTIDASE S9 PROLYL OLIGOPEPTIDASE"/>
    <property type="match status" value="1"/>
</dbReference>
<evidence type="ECO:0000259" key="1">
    <source>
        <dbReference type="Pfam" id="PF02129"/>
    </source>
</evidence>
<dbReference type="Pfam" id="PF02129">
    <property type="entry name" value="Peptidase_S15"/>
    <property type="match status" value="1"/>
</dbReference>
<dbReference type="Gene3D" id="3.40.50.1820">
    <property type="entry name" value="alpha/beta hydrolase"/>
    <property type="match status" value="1"/>
</dbReference>
<dbReference type="InterPro" id="IPR050585">
    <property type="entry name" value="Xaa-Pro_dipeptidyl-ppase/CocE"/>
</dbReference>
<organism evidence="2 3">
    <name type="scientific">Litoreibacter arenae DSM 19593</name>
    <dbReference type="NCBI Taxonomy" id="1123360"/>
    <lineage>
        <taxon>Bacteria</taxon>
        <taxon>Pseudomonadati</taxon>
        <taxon>Pseudomonadota</taxon>
        <taxon>Alphaproteobacteria</taxon>
        <taxon>Rhodobacterales</taxon>
        <taxon>Roseobacteraceae</taxon>
        <taxon>Litoreibacter</taxon>
    </lineage>
</organism>
<dbReference type="AlphaFoldDB" id="S9QB05"/>
<dbReference type="InterPro" id="IPR029058">
    <property type="entry name" value="AB_hydrolase_fold"/>
</dbReference>
<dbReference type="OrthoDB" id="9806163at2"/>
<dbReference type="eggNOG" id="COG2936">
    <property type="taxonomic scope" value="Bacteria"/>
</dbReference>
<dbReference type="STRING" id="1123360.thalar_02545"/>
<dbReference type="PATRIC" id="fig|1123360.3.peg.2523"/>
<keyword evidence="3" id="KW-1185">Reference proteome</keyword>